<dbReference type="PROSITE" id="PS01124">
    <property type="entry name" value="HTH_ARAC_FAMILY_2"/>
    <property type="match status" value="1"/>
</dbReference>
<dbReference type="Gene3D" id="1.10.10.60">
    <property type="entry name" value="Homeodomain-like"/>
    <property type="match status" value="1"/>
</dbReference>
<dbReference type="GO" id="GO:0003700">
    <property type="term" value="F:DNA-binding transcription factor activity"/>
    <property type="evidence" value="ECO:0007669"/>
    <property type="project" value="InterPro"/>
</dbReference>
<keyword evidence="2" id="KW-0238">DNA-binding</keyword>
<dbReference type="AlphaFoldDB" id="A0A0H0XQ31"/>
<evidence type="ECO:0000256" key="2">
    <source>
        <dbReference type="ARBA" id="ARBA00023125"/>
    </source>
</evidence>
<evidence type="ECO:0000256" key="3">
    <source>
        <dbReference type="ARBA" id="ARBA00023163"/>
    </source>
</evidence>
<dbReference type="EMBL" id="LBHU01000002">
    <property type="protein sequence ID" value="KLI64047.1"/>
    <property type="molecule type" value="Genomic_DNA"/>
</dbReference>
<dbReference type="PANTHER" id="PTHR46796:SF2">
    <property type="entry name" value="TRANSCRIPTIONAL REGULATORY PROTEIN"/>
    <property type="match status" value="1"/>
</dbReference>
<organism evidence="5 6">
    <name type="scientific">Aurantiacibacter marinus</name>
    <dbReference type="NCBI Taxonomy" id="874156"/>
    <lineage>
        <taxon>Bacteria</taxon>
        <taxon>Pseudomonadati</taxon>
        <taxon>Pseudomonadota</taxon>
        <taxon>Alphaproteobacteria</taxon>
        <taxon>Sphingomonadales</taxon>
        <taxon>Erythrobacteraceae</taxon>
        <taxon>Aurantiacibacter</taxon>
    </lineage>
</organism>
<evidence type="ECO:0000313" key="5">
    <source>
        <dbReference type="EMBL" id="KLI64047.1"/>
    </source>
</evidence>
<comment type="caution">
    <text evidence="5">The sequence shown here is derived from an EMBL/GenBank/DDBJ whole genome shotgun (WGS) entry which is preliminary data.</text>
</comment>
<dbReference type="InterPro" id="IPR009057">
    <property type="entry name" value="Homeodomain-like_sf"/>
</dbReference>
<keyword evidence="6" id="KW-1185">Reference proteome</keyword>
<dbReference type="InterPro" id="IPR018060">
    <property type="entry name" value="HTH_AraC"/>
</dbReference>
<protein>
    <recommendedName>
        <fullName evidence="4">HTH araC/xylS-type domain-containing protein</fullName>
    </recommendedName>
</protein>
<dbReference type="GO" id="GO:0043565">
    <property type="term" value="F:sequence-specific DNA binding"/>
    <property type="evidence" value="ECO:0007669"/>
    <property type="project" value="InterPro"/>
</dbReference>
<proteinExistence type="predicted"/>
<dbReference type="STRING" id="874156.GCA_001021555_01915"/>
<name>A0A0H0XQ31_9SPHN</name>
<dbReference type="SUPFAM" id="SSF46689">
    <property type="entry name" value="Homeodomain-like"/>
    <property type="match status" value="1"/>
</dbReference>
<dbReference type="PROSITE" id="PS00041">
    <property type="entry name" value="HTH_ARAC_FAMILY_1"/>
    <property type="match status" value="1"/>
</dbReference>
<evidence type="ECO:0000313" key="6">
    <source>
        <dbReference type="Proteomes" id="UP000053455"/>
    </source>
</evidence>
<dbReference type="InterPro" id="IPR018062">
    <property type="entry name" value="HTH_AraC-typ_CS"/>
</dbReference>
<dbReference type="InterPro" id="IPR050204">
    <property type="entry name" value="AraC_XylS_family_regulators"/>
</dbReference>
<sequence length="97" mass="11156">MDSETPERLDLAQLSQLAECHPNHVSSAFRTRFGISAARLLRRRRIERACILLREKDRPLADIALQLGFTDQAHFSRVFSAEMGAPPGRWRRRNAEL</sequence>
<gene>
    <name evidence="5" type="ORF">AAV99_07020</name>
</gene>
<reference evidence="5 6" key="1">
    <citation type="submission" date="2015-04" db="EMBL/GenBank/DDBJ databases">
        <title>The draft genome sequence of Erythrobacter marinus HWDM-33.</title>
        <authorList>
            <person name="Zhuang L."/>
            <person name="Liu Y."/>
            <person name="Shao Z."/>
        </authorList>
    </citation>
    <scope>NUCLEOTIDE SEQUENCE [LARGE SCALE GENOMIC DNA]</scope>
    <source>
        <strain evidence="5 6">HWDM-33</strain>
    </source>
</reference>
<evidence type="ECO:0000256" key="1">
    <source>
        <dbReference type="ARBA" id="ARBA00023015"/>
    </source>
</evidence>
<dbReference type="PRINTS" id="PR00032">
    <property type="entry name" value="HTHARAC"/>
</dbReference>
<feature type="domain" description="HTH araC/xylS-type" evidence="4">
    <location>
        <begin position="1"/>
        <end position="93"/>
    </location>
</feature>
<keyword evidence="3" id="KW-0804">Transcription</keyword>
<dbReference type="Proteomes" id="UP000053455">
    <property type="component" value="Unassembled WGS sequence"/>
</dbReference>
<dbReference type="PATRIC" id="fig|874156.12.peg.1443"/>
<dbReference type="Pfam" id="PF12833">
    <property type="entry name" value="HTH_18"/>
    <property type="match status" value="1"/>
</dbReference>
<dbReference type="SMART" id="SM00342">
    <property type="entry name" value="HTH_ARAC"/>
    <property type="match status" value="1"/>
</dbReference>
<evidence type="ECO:0000259" key="4">
    <source>
        <dbReference type="PROSITE" id="PS01124"/>
    </source>
</evidence>
<keyword evidence="1" id="KW-0805">Transcription regulation</keyword>
<dbReference type="PANTHER" id="PTHR46796">
    <property type="entry name" value="HTH-TYPE TRANSCRIPTIONAL ACTIVATOR RHAS-RELATED"/>
    <property type="match status" value="1"/>
</dbReference>
<accession>A0A0H0XQ31</accession>
<dbReference type="InterPro" id="IPR020449">
    <property type="entry name" value="Tscrpt_reg_AraC-type_HTH"/>
</dbReference>